<name>A0A5C8ETM4_BRAPL</name>
<dbReference type="InterPro" id="IPR050256">
    <property type="entry name" value="Glycosyltransferase_2"/>
</dbReference>
<keyword evidence="2" id="KW-0808">Transferase</keyword>
<evidence type="ECO:0000313" key="3">
    <source>
        <dbReference type="Proteomes" id="UP000323176"/>
    </source>
</evidence>
<dbReference type="SUPFAM" id="SSF53448">
    <property type="entry name" value="Nucleotide-diphospho-sugar transferases"/>
    <property type="match status" value="1"/>
</dbReference>
<dbReference type="InterPro" id="IPR001173">
    <property type="entry name" value="Glyco_trans_2-like"/>
</dbReference>
<evidence type="ECO:0000313" key="2">
    <source>
        <dbReference type="EMBL" id="TXJ40434.1"/>
    </source>
</evidence>
<dbReference type="OrthoDB" id="9810303at2"/>
<feature type="domain" description="Glycosyltransferase 2-like" evidence="1">
    <location>
        <begin position="28"/>
        <end position="191"/>
    </location>
</feature>
<dbReference type="AlphaFoldDB" id="A0A5C8ETM4"/>
<dbReference type="GO" id="GO:0016740">
    <property type="term" value="F:transferase activity"/>
    <property type="evidence" value="ECO:0007669"/>
    <property type="project" value="UniProtKB-KW"/>
</dbReference>
<reference evidence="2 3" key="1">
    <citation type="journal article" date="1992" name="Lakartidningen">
        <title>[Penicillin V and not amoxicillin is the first choice preparation in acute otitis].</title>
        <authorList>
            <person name="Kamme C."/>
            <person name="Lundgren K."/>
            <person name="Prellner K."/>
        </authorList>
    </citation>
    <scope>NUCLEOTIDE SEQUENCE [LARGE SCALE GENOMIC DNA]</scope>
    <source>
        <strain evidence="2 3">PC5538III-hc</strain>
    </source>
</reference>
<evidence type="ECO:0000259" key="1">
    <source>
        <dbReference type="Pfam" id="PF00535"/>
    </source>
</evidence>
<comment type="caution">
    <text evidence="2">The sequence shown here is derived from an EMBL/GenBank/DDBJ whole genome shotgun (WGS) entry which is preliminary data.</text>
</comment>
<gene>
    <name evidence="2" type="ORF">EPJ72_08345</name>
</gene>
<protein>
    <submittedName>
        <fullName evidence="2">Glycosyltransferase family 2 protein</fullName>
    </submittedName>
</protein>
<dbReference type="InterPro" id="IPR029044">
    <property type="entry name" value="Nucleotide-diphossugar_trans"/>
</dbReference>
<accession>A0A5C8ETM4</accession>
<proteinExistence type="predicted"/>
<dbReference type="PANTHER" id="PTHR48090">
    <property type="entry name" value="UNDECAPRENYL-PHOSPHATE 4-DEOXY-4-FORMAMIDO-L-ARABINOSE TRANSFERASE-RELATED"/>
    <property type="match status" value="1"/>
</dbReference>
<dbReference type="Proteomes" id="UP000323176">
    <property type="component" value="Unassembled WGS sequence"/>
</dbReference>
<dbReference type="EMBL" id="SAXY01000050">
    <property type="protein sequence ID" value="TXJ40434.1"/>
    <property type="molecule type" value="Genomic_DNA"/>
</dbReference>
<organism evidence="2 3">
    <name type="scientific">Brachyspira pilosicoli</name>
    <name type="common">Serpulina pilosicoli</name>
    <dbReference type="NCBI Taxonomy" id="52584"/>
    <lineage>
        <taxon>Bacteria</taxon>
        <taxon>Pseudomonadati</taxon>
        <taxon>Spirochaetota</taxon>
        <taxon>Spirochaetia</taxon>
        <taxon>Brachyspirales</taxon>
        <taxon>Brachyspiraceae</taxon>
        <taxon>Brachyspira</taxon>
    </lineage>
</organism>
<sequence length="264" mass="30372">MNFEEIKKRIPGYTYISFFEKRNKYASVIPVLNEGQKILDQLDKMKSKNIFNISDIFICDGGSSDYSSNAEIMKNYGCKGLIINISNIKGHGTQLKQGYYEALKEGYDGIITFDGNNKDNIEDTLNEFIKKFDEGYDVIQATRFSMGGKGINTPLSRYLAIKFIASPLVSLCSGYHYTDPTNGYKAFSRKYMMDDRIDWFREEYSKYEYGYFPLVHAKKLGYKITQVPTIRKYPIGEVPSKIKGFSSNFKLLKQILNSLFNKPK</sequence>
<dbReference type="Gene3D" id="3.90.550.10">
    <property type="entry name" value="Spore Coat Polysaccharide Biosynthesis Protein SpsA, Chain A"/>
    <property type="match status" value="1"/>
</dbReference>
<dbReference type="Pfam" id="PF00535">
    <property type="entry name" value="Glycos_transf_2"/>
    <property type="match status" value="1"/>
</dbReference>
<dbReference type="CDD" id="cd04179">
    <property type="entry name" value="DPM_DPG-synthase_like"/>
    <property type="match status" value="1"/>
</dbReference>